<dbReference type="NCBIfam" id="TIGR02241">
    <property type="entry name" value="conserved hypothetical phage tail region protein"/>
    <property type="match status" value="1"/>
</dbReference>
<dbReference type="RefSeq" id="WP_190545124.1">
    <property type="nucleotide sequence ID" value="NZ_CAWPNO010000066.1"/>
</dbReference>
<proteinExistence type="predicted"/>
<gene>
    <name evidence="1" type="ORF">H6G24_20520</name>
</gene>
<name>A0ABR8AD80_9CYAN</name>
<reference evidence="1 2" key="1">
    <citation type="journal article" date="2020" name="ISME J.">
        <title>Comparative genomics reveals insights into cyanobacterial evolution and habitat adaptation.</title>
        <authorList>
            <person name="Chen M.Y."/>
            <person name="Teng W.K."/>
            <person name="Zhao L."/>
            <person name="Hu C.X."/>
            <person name="Zhou Y.K."/>
            <person name="Han B.P."/>
            <person name="Song L.R."/>
            <person name="Shu W.S."/>
        </authorList>
    </citation>
    <scope>NUCLEOTIDE SEQUENCE [LARGE SCALE GENOMIC DNA]</scope>
    <source>
        <strain evidence="1 2">FACHB-288</strain>
    </source>
</reference>
<dbReference type="PANTHER" id="PTHR38009">
    <property type="entry name" value="CONSERVED HYPOTHETICAL PHAGE TAIL PROTEIN"/>
    <property type="match status" value="1"/>
</dbReference>
<dbReference type="InterPro" id="IPR011747">
    <property type="entry name" value="CHP02241"/>
</dbReference>
<protein>
    <submittedName>
        <fullName evidence="1">Phage tail protein</fullName>
    </submittedName>
</protein>
<comment type="caution">
    <text evidence="1">The sequence shown here is derived from an EMBL/GenBank/DDBJ whole genome shotgun (WGS) entry which is preliminary data.</text>
</comment>
<evidence type="ECO:0000313" key="2">
    <source>
        <dbReference type="Proteomes" id="UP000658514"/>
    </source>
</evidence>
<dbReference type="EMBL" id="JACJQH010000033">
    <property type="protein sequence ID" value="MBD2197863.1"/>
    <property type="molecule type" value="Genomic_DNA"/>
</dbReference>
<keyword evidence="2" id="KW-1185">Reference proteome</keyword>
<dbReference type="PANTHER" id="PTHR38009:SF1">
    <property type="entry name" value="CONSERVED HYPOTHETICAL PHAGE TAIL PROTEIN"/>
    <property type="match status" value="1"/>
</dbReference>
<evidence type="ECO:0000313" key="1">
    <source>
        <dbReference type="EMBL" id="MBD2197863.1"/>
    </source>
</evidence>
<dbReference type="Pfam" id="PF06841">
    <property type="entry name" value="Phage_T4_gp19"/>
    <property type="match status" value="1"/>
</dbReference>
<accession>A0ABR8AD80</accession>
<sequence length="153" mass="17002">MPGQPELLAACLFYFEADGVTEKSIKEISGLGVENTPAQEVHGSSKSGKIWRQATPTVTKFTNITLKVIATADVDLYQWYQKCNEDMGTPRQWDQNRKSASVVAYNQQLTEVARWNIVNCYPVKYTGPTLTASSGDMATETVELVHEGVKRVK</sequence>
<organism evidence="1 2">
    <name type="scientific">Calothrix parietina FACHB-288</name>
    <dbReference type="NCBI Taxonomy" id="2692896"/>
    <lineage>
        <taxon>Bacteria</taxon>
        <taxon>Bacillati</taxon>
        <taxon>Cyanobacteriota</taxon>
        <taxon>Cyanophyceae</taxon>
        <taxon>Nostocales</taxon>
        <taxon>Calotrichaceae</taxon>
        <taxon>Calothrix</taxon>
    </lineage>
</organism>
<dbReference type="InterPro" id="IPR010667">
    <property type="entry name" value="Phage_T4_Gp19"/>
</dbReference>
<dbReference type="Proteomes" id="UP000658514">
    <property type="component" value="Unassembled WGS sequence"/>
</dbReference>